<evidence type="ECO:0000313" key="2">
    <source>
        <dbReference type="Proteomes" id="UP001239111"/>
    </source>
</evidence>
<gene>
    <name evidence="1" type="ORF">QAD02_013135</name>
</gene>
<protein>
    <submittedName>
        <fullName evidence="1">Uncharacterized protein</fullName>
    </submittedName>
</protein>
<name>A0ACC2P1J5_9HYME</name>
<reference evidence="1" key="1">
    <citation type="submission" date="2023-04" db="EMBL/GenBank/DDBJ databases">
        <title>A chromosome-level genome assembly of the parasitoid wasp Eretmocerus hayati.</title>
        <authorList>
            <person name="Zhong Y."/>
            <person name="Liu S."/>
            <person name="Liu Y."/>
        </authorList>
    </citation>
    <scope>NUCLEOTIDE SEQUENCE</scope>
    <source>
        <strain evidence="1">ZJU_SS_LIU_2023</strain>
    </source>
</reference>
<sequence length="112" mass="12409">MPAKKLKSSLTVAEIKSQLGEAKAYIEKDQSKLPLNFDQFVKFLCVSHGESDLTSIVLEHTDDILALVRMLAKVCDSAGNNLRGQIKRIRARLDKQDQQGSKSDTSDMSDIS</sequence>
<organism evidence="1 2">
    <name type="scientific">Eretmocerus hayati</name>
    <dbReference type="NCBI Taxonomy" id="131215"/>
    <lineage>
        <taxon>Eukaryota</taxon>
        <taxon>Metazoa</taxon>
        <taxon>Ecdysozoa</taxon>
        <taxon>Arthropoda</taxon>
        <taxon>Hexapoda</taxon>
        <taxon>Insecta</taxon>
        <taxon>Pterygota</taxon>
        <taxon>Neoptera</taxon>
        <taxon>Endopterygota</taxon>
        <taxon>Hymenoptera</taxon>
        <taxon>Apocrita</taxon>
        <taxon>Proctotrupomorpha</taxon>
        <taxon>Chalcidoidea</taxon>
        <taxon>Aphelinidae</taxon>
        <taxon>Aphelininae</taxon>
        <taxon>Eretmocerus</taxon>
    </lineage>
</organism>
<proteinExistence type="predicted"/>
<accession>A0ACC2P1J5</accession>
<evidence type="ECO:0000313" key="1">
    <source>
        <dbReference type="EMBL" id="KAJ8677348.1"/>
    </source>
</evidence>
<comment type="caution">
    <text evidence="1">The sequence shown here is derived from an EMBL/GenBank/DDBJ whole genome shotgun (WGS) entry which is preliminary data.</text>
</comment>
<dbReference type="EMBL" id="CM056742">
    <property type="protein sequence ID" value="KAJ8677348.1"/>
    <property type="molecule type" value="Genomic_DNA"/>
</dbReference>
<dbReference type="Proteomes" id="UP001239111">
    <property type="component" value="Chromosome 2"/>
</dbReference>
<keyword evidence="2" id="KW-1185">Reference proteome</keyword>